<dbReference type="InterPro" id="IPR050959">
    <property type="entry name" value="MarA-like"/>
</dbReference>
<keyword evidence="3" id="KW-0804">Transcription</keyword>
<keyword evidence="6" id="KW-1185">Reference proteome</keyword>
<dbReference type="GO" id="GO:0003700">
    <property type="term" value="F:DNA-binding transcription factor activity"/>
    <property type="evidence" value="ECO:0007669"/>
    <property type="project" value="InterPro"/>
</dbReference>
<dbReference type="InterPro" id="IPR009057">
    <property type="entry name" value="Homeodomain-like_sf"/>
</dbReference>
<dbReference type="PANTHER" id="PTHR47504:SF5">
    <property type="entry name" value="RIGHT ORIGIN-BINDING PROTEIN"/>
    <property type="match status" value="1"/>
</dbReference>
<dbReference type="InterPro" id="IPR011256">
    <property type="entry name" value="Reg_factor_effector_dom_sf"/>
</dbReference>
<dbReference type="AlphaFoldDB" id="A0A371PKW9"/>
<dbReference type="Gene3D" id="1.10.10.60">
    <property type="entry name" value="Homeodomain-like"/>
    <property type="match status" value="2"/>
</dbReference>
<dbReference type="SUPFAM" id="SSF55136">
    <property type="entry name" value="Probable bacterial effector-binding domain"/>
    <property type="match status" value="1"/>
</dbReference>
<reference evidence="5 6" key="1">
    <citation type="submission" date="2018-08" db="EMBL/GenBank/DDBJ databases">
        <title>Paenibacillus sp. M4BSY-1, whole genome shotgun sequence.</title>
        <authorList>
            <person name="Tuo L."/>
        </authorList>
    </citation>
    <scope>NUCLEOTIDE SEQUENCE [LARGE SCALE GENOMIC DNA]</scope>
    <source>
        <strain evidence="5 6">M4BSY-1</strain>
    </source>
</reference>
<dbReference type="Pfam" id="PF12833">
    <property type="entry name" value="HTH_18"/>
    <property type="match status" value="1"/>
</dbReference>
<sequence length="289" mass="32724">MEQIKIISSILGEIESQMYDKQLGPDSLAKQFYTNVSDLQKTFRILTGITIGEYIRFRRLSNAAMSLRMKHLSILEAALDACFETPEAFSKAFKRFHGISPREARQSTDTGETRYFGPMHIKFSVESSAPLAFKMAYLPSLYFVGKSISVSNETSQYEQVIQNFWEHQTLNGSLAYLEQHFQAIAFAGISLPGGQETFIYGVGILTTEPVAAGREWDVVPCMDGSWVQFEVGGETDEDFSRTRNRVLSEWLLVSDHSISLLPEIEYYPLGESESSEIWFPLTSRFKQKG</sequence>
<dbReference type="SMART" id="SM00342">
    <property type="entry name" value="HTH_ARAC"/>
    <property type="match status" value="1"/>
</dbReference>
<protein>
    <submittedName>
        <fullName evidence="5">Helix-turn-helix domain-containing protein</fullName>
    </submittedName>
</protein>
<feature type="domain" description="HTH araC/xylS-type" evidence="4">
    <location>
        <begin position="8"/>
        <end position="107"/>
    </location>
</feature>
<keyword evidence="1" id="KW-0805">Transcription regulation</keyword>
<accession>A0A371PKW9</accession>
<evidence type="ECO:0000313" key="6">
    <source>
        <dbReference type="Proteomes" id="UP000261905"/>
    </source>
</evidence>
<dbReference type="Pfam" id="PF06445">
    <property type="entry name" value="GyrI-like"/>
    <property type="match status" value="1"/>
</dbReference>
<evidence type="ECO:0000256" key="1">
    <source>
        <dbReference type="ARBA" id="ARBA00023015"/>
    </source>
</evidence>
<gene>
    <name evidence="5" type="ORF">DX130_07505</name>
</gene>
<comment type="caution">
    <text evidence="5">The sequence shown here is derived from an EMBL/GenBank/DDBJ whole genome shotgun (WGS) entry which is preliminary data.</text>
</comment>
<dbReference type="OrthoDB" id="9801123at2"/>
<proteinExistence type="predicted"/>
<evidence type="ECO:0000313" key="5">
    <source>
        <dbReference type="EMBL" id="REK76860.1"/>
    </source>
</evidence>
<dbReference type="PANTHER" id="PTHR47504">
    <property type="entry name" value="RIGHT ORIGIN-BINDING PROTEIN"/>
    <property type="match status" value="1"/>
</dbReference>
<dbReference type="PROSITE" id="PS01124">
    <property type="entry name" value="HTH_ARAC_FAMILY_2"/>
    <property type="match status" value="1"/>
</dbReference>
<dbReference type="InterPro" id="IPR029442">
    <property type="entry name" value="GyrI-like"/>
</dbReference>
<dbReference type="SUPFAM" id="SSF46689">
    <property type="entry name" value="Homeodomain-like"/>
    <property type="match status" value="1"/>
</dbReference>
<evidence type="ECO:0000256" key="3">
    <source>
        <dbReference type="ARBA" id="ARBA00023163"/>
    </source>
</evidence>
<dbReference type="InterPro" id="IPR018060">
    <property type="entry name" value="HTH_AraC"/>
</dbReference>
<dbReference type="RefSeq" id="WP_116044054.1">
    <property type="nucleotide sequence ID" value="NZ_QUBQ01000001.1"/>
</dbReference>
<dbReference type="EMBL" id="QUBQ01000001">
    <property type="protein sequence ID" value="REK76860.1"/>
    <property type="molecule type" value="Genomic_DNA"/>
</dbReference>
<keyword evidence="2" id="KW-0238">DNA-binding</keyword>
<evidence type="ECO:0000259" key="4">
    <source>
        <dbReference type="PROSITE" id="PS01124"/>
    </source>
</evidence>
<name>A0A371PKW9_9BACL</name>
<dbReference type="Proteomes" id="UP000261905">
    <property type="component" value="Unassembled WGS sequence"/>
</dbReference>
<evidence type="ECO:0000256" key="2">
    <source>
        <dbReference type="ARBA" id="ARBA00023125"/>
    </source>
</evidence>
<dbReference type="Gene3D" id="3.20.80.10">
    <property type="entry name" value="Regulatory factor, effector binding domain"/>
    <property type="match status" value="1"/>
</dbReference>
<dbReference type="GO" id="GO:0043565">
    <property type="term" value="F:sequence-specific DNA binding"/>
    <property type="evidence" value="ECO:0007669"/>
    <property type="project" value="InterPro"/>
</dbReference>
<organism evidence="5 6">
    <name type="scientific">Paenibacillus paeoniae</name>
    <dbReference type="NCBI Taxonomy" id="2292705"/>
    <lineage>
        <taxon>Bacteria</taxon>
        <taxon>Bacillati</taxon>
        <taxon>Bacillota</taxon>
        <taxon>Bacilli</taxon>
        <taxon>Bacillales</taxon>
        <taxon>Paenibacillaceae</taxon>
        <taxon>Paenibacillus</taxon>
    </lineage>
</organism>